<evidence type="ECO:0000313" key="2">
    <source>
        <dbReference type="EMBL" id="PPR01590.1"/>
    </source>
</evidence>
<dbReference type="InParanoid" id="A0A409YF14"/>
<accession>A0A409YF14</accession>
<feature type="coiled-coil region" evidence="1">
    <location>
        <begin position="33"/>
        <end position="60"/>
    </location>
</feature>
<proteinExistence type="predicted"/>
<dbReference type="Gene3D" id="3.80.10.10">
    <property type="entry name" value="Ribonuclease Inhibitor"/>
    <property type="match status" value="1"/>
</dbReference>
<dbReference type="EMBL" id="NHYE01000925">
    <property type="protein sequence ID" value="PPR01590.1"/>
    <property type="molecule type" value="Genomic_DNA"/>
</dbReference>
<keyword evidence="3" id="KW-1185">Reference proteome</keyword>
<organism evidence="2 3">
    <name type="scientific">Gymnopilus dilepis</name>
    <dbReference type="NCBI Taxonomy" id="231916"/>
    <lineage>
        <taxon>Eukaryota</taxon>
        <taxon>Fungi</taxon>
        <taxon>Dikarya</taxon>
        <taxon>Basidiomycota</taxon>
        <taxon>Agaricomycotina</taxon>
        <taxon>Agaricomycetes</taxon>
        <taxon>Agaricomycetidae</taxon>
        <taxon>Agaricales</taxon>
        <taxon>Agaricineae</taxon>
        <taxon>Hymenogastraceae</taxon>
        <taxon>Gymnopilus</taxon>
    </lineage>
</organism>
<gene>
    <name evidence="2" type="ORF">CVT26_013329</name>
</gene>
<dbReference type="InterPro" id="IPR032675">
    <property type="entry name" value="LRR_dom_sf"/>
</dbReference>
<reference evidence="2 3" key="1">
    <citation type="journal article" date="2018" name="Evol. Lett.">
        <title>Horizontal gene cluster transfer increased hallucinogenic mushroom diversity.</title>
        <authorList>
            <person name="Reynolds H.T."/>
            <person name="Vijayakumar V."/>
            <person name="Gluck-Thaler E."/>
            <person name="Korotkin H.B."/>
            <person name="Matheny P.B."/>
            <person name="Slot J.C."/>
        </authorList>
    </citation>
    <scope>NUCLEOTIDE SEQUENCE [LARGE SCALE GENOMIC DNA]</scope>
    <source>
        <strain evidence="2 3">SRW20</strain>
    </source>
</reference>
<dbReference type="Gene3D" id="1.20.1280.50">
    <property type="match status" value="1"/>
</dbReference>
<comment type="caution">
    <text evidence="2">The sequence shown here is derived from an EMBL/GenBank/DDBJ whole genome shotgun (WGS) entry which is preliminary data.</text>
</comment>
<sequence>MVSCEEEDPVFEEFSGNNDPPSVDALQKATLIEAEIQHEILATEERIADLARRLSSLQTRASKYRRITTPFRRVPSEVLTEIFAHCLPTHRNPLLSASEAPVLLTRVCSRWRQVALASPPLWAQMHVTFCESNSVPWVSSDGEENMNRKSATLQALKLRCQVVRNWLTVLSGICPLSISLHYVGVFADGETDGPSEQDPTDELFELLAQNIHRCRDLDVNMPLEVYQRLEEIMKAASPSIDLKSLRSFRLSCYPIRPPSVILSTAPAEVSLLKAPNLKKLSLAGLSHSSATFTNLLSTIPSGPHLTHLSCTRYLTSTEIFSVLTHCSGLVHCSLLLSTPPPIDFSPEADSDSSLPNNIFLPRLLSLAITEDMYVLDSASCKRLYSSINAPLLKWFNYGNQPYYHTEEENQIQPDLSFPTVLQLLERFQRLTKLTLEPYNFHPHGLKRVFEVVSPTLTHLVLGQEAILRQPFRPFEAPIVAQTPELNDLLGWLTVSDSTPDTELLLPHLQVFEACPCRQSDEEVFRFVASRLATDRVDTLKLVRLRFYRKKQLDIEGRVSQLFTSEESRAKGAHPDSYTPIKFDLQYHSAEAHLTDFLSASYRVDHNIEYWDFSDTNEQVSQMSNWDVFSHQ</sequence>
<dbReference type="AlphaFoldDB" id="A0A409YF14"/>
<dbReference type="Proteomes" id="UP000284706">
    <property type="component" value="Unassembled WGS sequence"/>
</dbReference>
<keyword evidence="1" id="KW-0175">Coiled coil</keyword>
<protein>
    <submittedName>
        <fullName evidence="2">Uncharacterized protein</fullName>
    </submittedName>
</protein>
<dbReference type="SUPFAM" id="SSF52047">
    <property type="entry name" value="RNI-like"/>
    <property type="match status" value="1"/>
</dbReference>
<dbReference type="OrthoDB" id="3000694at2759"/>
<evidence type="ECO:0000313" key="3">
    <source>
        <dbReference type="Proteomes" id="UP000284706"/>
    </source>
</evidence>
<name>A0A409YF14_9AGAR</name>
<evidence type="ECO:0000256" key="1">
    <source>
        <dbReference type="SAM" id="Coils"/>
    </source>
</evidence>